<keyword evidence="2" id="KW-1185">Reference proteome</keyword>
<evidence type="ECO:0000313" key="2">
    <source>
        <dbReference type="Proteomes" id="UP000504617"/>
    </source>
</evidence>
<protein>
    <submittedName>
        <fullName evidence="3">Protein Daple-like isoform X1</fullName>
    </submittedName>
</protein>
<gene>
    <name evidence="3" type="primary">LOC106546596</name>
</gene>
<dbReference type="KEGG" id="tsr:106546596"/>
<sequence length="150" mass="17046">MDQYRFYDPTPKKKNHWIGAKALVKFMKAKKEPTRERMKSSADSSPSQLESMETAESQTPSQLPKQQKSLETTSKDFSFVEDKEHKAGPMVKAAQRKKIAFLRTTSKPKEKSPKSPSNNSSLSNRLRFWSSSDISSSPNESFSCSETKDF</sequence>
<feature type="compositionally biased region" description="Basic and acidic residues" evidence="1">
    <location>
        <begin position="29"/>
        <end position="40"/>
    </location>
</feature>
<evidence type="ECO:0000313" key="3">
    <source>
        <dbReference type="RefSeq" id="XP_013918980.1"/>
    </source>
</evidence>
<name>A0A6I9Y9N4_9SAUR</name>
<feature type="compositionally biased region" description="Basic and acidic residues" evidence="1">
    <location>
        <begin position="78"/>
        <end position="87"/>
    </location>
</feature>
<feature type="region of interest" description="Disordered" evidence="1">
    <location>
        <begin position="28"/>
        <end position="150"/>
    </location>
</feature>
<evidence type="ECO:0000256" key="1">
    <source>
        <dbReference type="SAM" id="MobiDB-lite"/>
    </source>
</evidence>
<dbReference type="GeneID" id="106546596"/>
<dbReference type="RefSeq" id="XP_013918980.1">
    <property type="nucleotide sequence ID" value="XM_014063505.1"/>
</dbReference>
<dbReference type="AlphaFoldDB" id="A0A6I9Y9N4"/>
<feature type="compositionally biased region" description="Low complexity" evidence="1">
    <location>
        <begin position="114"/>
        <end position="150"/>
    </location>
</feature>
<accession>A0A6I9Y9N4</accession>
<dbReference type="Proteomes" id="UP000504617">
    <property type="component" value="Unplaced"/>
</dbReference>
<organism evidence="2 3">
    <name type="scientific">Thamnophis sirtalis</name>
    <dbReference type="NCBI Taxonomy" id="35019"/>
    <lineage>
        <taxon>Eukaryota</taxon>
        <taxon>Metazoa</taxon>
        <taxon>Chordata</taxon>
        <taxon>Craniata</taxon>
        <taxon>Vertebrata</taxon>
        <taxon>Euteleostomi</taxon>
        <taxon>Lepidosauria</taxon>
        <taxon>Squamata</taxon>
        <taxon>Bifurcata</taxon>
        <taxon>Unidentata</taxon>
        <taxon>Episquamata</taxon>
        <taxon>Toxicofera</taxon>
        <taxon>Serpentes</taxon>
        <taxon>Colubroidea</taxon>
        <taxon>Colubridae</taxon>
        <taxon>Natricinae</taxon>
        <taxon>Thamnophis</taxon>
    </lineage>
</organism>
<feature type="compositionally biased region" description="Polar residues" evidence="1">
    <location>
        <begin position="41"/>
        <end position="76"/>
    </location>
</feature>
<proteinExistence type="predicted"/>
<reference evidence="3" key="1">
    <citation type="submission" date="2025-08" db="UniProtKB">
        <authorList>
            <consortium name="RefSeq"/>
        </authorList>
    </citation>
    <scope>IDENTIFICATION</scope>
    <source>
        <tissue evidence="3">Skeletal muscle</tissue>
    </source>
</reference>